<comment type="catalytic activity">
    <reaction evidence="10 12">
        <text>[(1-&gt;4)-alpha-D-galacturonosyl methyl ester](n) + n H2O = [(1-&gt;4)-alpha-D-galacturonosyl](n) + n methanol + n H(+)</text>
        <dbReference type="Rhea" id="RHEA:22380"/>
        <dbReference type="Rhea" id="RHEA-COMP:14570"/>
        <dbReference type="Rhea" id="RHEA-COMP:14573"/>
        <dbReference type="ChEBI" id="CHEBI:15377"/>
        <dbReference type="ChEBI" id="CHEBI:15378"/>
        <dbReference type="ChEBI" id="CHEBI:17790"/>
        <dbReference type="ChEBI" id="CHEBI:140522"/>
        <dbReference type="ChEBI" id="CHEBI:140523"/>
        <dbReference type="EC" id="3.1.1.11"/>
    </reaction>
</comment>
<dbReference type="PROSITE" id="PS00503">
    <property type="entry name" value="PECTINESTERASE_2"/>
    <property type="match status" value="1"/>
</dbReference>
<reference evidence="14" key="1">
    <citation type="submission" date="2023-02" db="EMBL/GenBank/DDBJ databases">
        <title>Genome of toxic invasive species Heracleum sosnowskyi carries increased number of genes despite the absence of recent whole-genome duplications.</title>
        <authorList>
            <person name="Schelkunov M."/>
            <person name="Shtratnikova V."/>
            <person name="Makarenko M."/>
            <person name="Klepikova A."/>
            <person name="Omelchenko D."/>
            <person name="Novikova G."/>
            <person name="Obukhova E."/>
            <person name="Bogdanov V."/>
            <person name="Penin A."/>
            <person name="Logacheva M."/>
        </authorList>
    </citation>
    <scope>NUCLEOTIDE SEQUENCE</scope>
    <source>
        <strain evidence="14">Hsosn_3</strain>
        <tissue evidence="14">Leaf</tissue>
    </source>
</reference>
<evidence type="ECO:0000256" key="1">
    <source>
        <dbReference type="ARBA" id="ARBA00005184"/>
    </source>
</evidence>
<accession>A0AAD8J4E6</accession>
<dbReference type="GO" id="GO:0004857">
    <property type="term" value="F:enzyme inhibitor activity"/>
    <property type="evidence" value="ECO:0007669"/>
    <property type="project" value="InterPro"/>
</dbReference>
<proteinExistence type="inferred from homology"/>
<dbReference type="CDD" id="cd15798">
    <property type="entry name" value="PMEI-like_3"/>
    <property type="match status" value="1"/>
</dbReference>
<evidence type="ECO:0000256" key="2">
    <source>
        <dbReference type="ARBA" id="ARBA00006027"/>
    </source>
</evidence>
<evidence type="ECO:0000259" key="13">
    <source>
        <dbReference type="SMART" id="SM00856"/>
    </source>
</evidence>
<dbReference type="EMBL" id="JAUIZM010000002">
    <property type="protein sequence ID" value="KAK1397580.1"/>
    <property type="molecule type" value="Genomic_DNA"/>
</dbReference>
<dbReference type="AlphaFoldDB" id="A0AAD8J4E6"/>
<protein>
    <recommendedName>
        <fullName evidence="4 12">Pectinesterase</fullName>
        <ecNumber evidence="4 12">3.1.1.11</ecNumber>
    </recommendedName>
</protein>
<dbReference type="EC" id="3.1.1.11" evidence="4 12"/>
<dbReference type="Pfam" id="PF01095">
    <property type="entry name" value="Pectinesterase"/>
    <property type="match status" value="1"/>
</dbReference>
<dbReference type="InterPro" id="IPR011050">
    <property type="entry name" value="Pectin_lyase_fold/virulence"/>
</dbReference>
<name>A0AAD8J4E6_9APIA</name>
<gene>
    <name evidence="14" type="ORF">POM88_007443</name>
</gene>
<dbReference type="Pfam" id="PF04043">
    <property type="entry name" value="PMEI"/>
    <property type="match status" value="1"/>
</dbReference>
<dbReference type="GO" id="GO:0045490">
    <property type="term" value="P:pectin catabolic process"/>
    <property type="evidence" value="ECO:0007669"/>
    <property type="project" value="UniProtKB-UniRule"/>
</dbReference>
<comment type="similarity">
    <text evidence="3">In the C-terminal section; belongs to the pectinesterase family.</text>
</comment>
<keyword evidence="5 12" id="KW-0378">Hydrolase</keyword>
<dbReference type="SUPFAM" id="SSF101148">
    <property type="entry name" value="Plant invertase/pectin methylesterase inhibitor"/>
    <property type="match status" value="1"/>
</dbReference>
<dbReference type="Proteomes" id="UP001237642">
    <property type="component" value="Unassembled WGS sequence"/>
</dbReference>
<dbReference type="InterPro" id="IPR006501">
    <property type="entry name" value="Pectinesterase_inhib_dom"/>
</dbReference>
<keyword evidence="7" id="KW-1015">Disulfide bond</keyword>
<dbReference type="Gene3D" id="1.20.140.40">
    <property type="entry name" value="Invertase/pectin methylesterase inhibitor family protein"/>
    <property type="match status" value="1"/>
</dbReference>
<feature type="active site" evidence="11">
    <location>
        <position position="415"/>
    </location>
</feature>
<evidence type="ECO:0000256" key="10">
    <source>
        <dbReference type="ARBA" id="ARBA00047928"/>
    </source>
</evidence>
<evidence type="ECO:0000313" key="15">
    <source>
        <dbReference type="Proteomes" id="UP001237642"/>
    </source>
</evidence>
<evidence type="ECO:0000256" key="11">
    <source>
        <dbReference type="PROSITE-ProRule" id="PRU10040"/>
    </source>
</evidence>
<keyword evidence="9" id="KW-0961">Cell wall biogenesis/degradation</keyword>
<evidence type="ECO:0000256" key="6">
    <source>
        <dbReference type="ARBA" id="ARBA00023085"/>
    </source>
</evidence>
<dbReference type="Gene3D" id="2.160.20.10">
    <property type="entry name" value="Single-stranded right-handed beta-helix, Pectin lyase-like"/>
    <property type="match status" value="1"/>
</dbReference>
<evidence type="ECO:0000313" key="14">
    <source>
        <dbReference type="EMBL" id="KAK1397580.1"/>
    </source>
</evidence>
<dbReference type="SUPFAM" id="SSF51126">
    <property type="entry name" value="Pectin lyase-like"/>
    <property type="match status" value="1"/>
</dbReference>
<organism evidence="14 15">
    <name type="scientific">Heracleum sosnowskyi</name>
    <dbReference type="NCBI Taxonomy" id="360622"/>
    <lineage>
        <taxon>Eukaryota</taxon>
        <taxon>Viridiplantae</taxon>
        <taxon>Streptophyta</taxon>
        <taxon>Embryophyta</taxon>
        <taxon>Tracheophyta</taxon>
        <taxon>Spermatophyta</taxon>
        <taxon>Magnoliopsida</taxon>
        <taxon>eudicotyledons</taxon>
        <taxon>Gunneridae</taxon>
        <taxon>Pentapetalae</taxon>
        <taxon>asterids</taxon>
        <taxon>campanulids</taxon>
        <taxon>Apiales</taxon>
        <taxon>Apiaceae</taxon>
        <taxon>Apioideae</taxon>
        <taxon>apioid superclade</taxon>
        <taxon>Tordylieae</taxon>
        <taxon>Tordyliinae</taxon>
        <taxon>Heracleum</taxon>
    </lineage>
</organism>
<dbReference type="FunFam" id="1.20.140.40:FF:000010">
    <property type="entry name" value="Pectinesterase"/>
    <property type="match status" value="1"/>
</dbReference>
<dbReference type="InterPro" id="IPR033131">
    <property type="entry name" value="Pectinesterase_Asp_AS"/>
</dbReference>
<comment type="pathway">
    <text evidence="1 12">Glycan metabolism; pectin degradation; 2-dehydro-3-deoxy-D-gluconate from pectin: step 1/5.</text>
</comment>
<dbReference type="InterPro" id="IPR035513">
    <property type="entry name" value="Invertase/methylesterase_inhib"/>
</dbReference>
<dbReference type="GO" id="GO:0042545">
    <property type="term" value="P:cell wall modification"/>
    <property type="evidence" value="ECO:0007669"/>
    <property type="project" value="UniProtKB-UniRule"/>
</dbReference>
<sequence length="591" mass="67188">MESSSSKIKKLKNLSTRTLHQRNTLLIFIFLTLITTLFASFLPINSSNTSHHPLHIIHPTINNACVNTLYPSFCFTSLSSVSKKNITLHHILEITVNQTLRHVKNTRLVFLIKFVRNQDLSLQQKNAVHDCLEMLDQTLYQLRQATDDLYSFPTSDDHIRSYGNLKTLLSAAMTIENTCLDGFFDLELDSDHEGRRIKDELEVMLSPSLKMISNSLALIKNLENRTRGGNVTKSWDMWSKEKKVLGGMTVREEELMEVAASRLSCPNVTVAKDGSGNFTTIEEAVQMAPNKSLDHFVIKIKAGIYLENVVIQRPKHNVILVGDGMNLTVIMGSRSLMDGFSTFKTATLTVIGDRFLARDLTIINTSGPEKHQAVALRVTSNAAFYHCEIISHQDTLYAHSLRQFYLECIIQGTIDFIFGNAAAIFQNCRILIRKPNPGQANMVTAQGRQDPNQNTGISLQNCTIVAARNFSMAERQDFSTFLGRPWRNYSRTVIMKSYIGTLVNREGWCKWNNYSTLDTIDYIEYKNFGPGSNTTQRVTWPGYKNNCSDDIVRQFSVEEFLREDDDWLESTAFPFFNAYNQNRNLSLDMFI</sequence>
<dbReference type="GO" id="GO:0030599">
    <property type="term" value="F:pectinesterase activity"/>
    <property type="evidence" value="ECO:0007669"/>
    <property type="project" value="UniProtKB-UniRule"/>
</dbReference>
<evidence type="ECO:0000256" key="7">
    <source>
        <dbReference type="ARBA" id="ARBA00023157"/>
    </source>
</evidence>
<comment type="similarity">
    <text evidence="2">In the N-terminal section; belongs to the PMEI family.</text>
</comment>
<keyword evidence="15" id="KW-1185">Reference proteome</keyword>
<keyword evidence="8" id="KW-0325">Glycoprotein</keyword>
<evidence type="ECO:0000256" key="12">
    <source>
        <dbReference type="RuleBase" id="RU000589"/>
    </source>
</evidence>
<evidence type="ECO:0000256" key="5">
    <source>
        <dbReference type="ARBA" id="ARBA00022801"/>
    </source>
</evidence>
<dbReference type="InterPro" id="IPR012334">
    <property type="entry name" value="Pectin_lyas_fold"/>
</dbReference>
<keyword evidence="6 12" id="KW-0063">Aspartyl esterase</keyword>
<dbReference type="NCBIfam" id="TIGR01614">
    <property type="entry name" value="PME_inhib"/>
    <property type="match status" value="1"/>
</dbReference>
<dbReference type="FunFam" id="2.160.20.10:FF:000001">
    <property type="entry name" value="Pectinesterase"/>
    <property type="match status" value="1"/>
</dbReference>
<comment type="caution">
    <text evidence="14">The sequence shown here is derived from an EMBL/GenBank/DDBJ whole genome shotgun (WGS) entry which is preliminary data.</text>
</comment>
<feature type="domain" description="Pectinesterase inhibitor" evidence="13">
    <location>
        <begin position="56"/>
        <end position="218"/>
    </location>
</feature>
<evidence type="ECO:0000256" key="3">
    <source>
        <dbReference type="ARBA" id="ARBA00007786"/>
    </source>
</evidence>
<evidence type="ECO:0000256" key="4">
    <source>
        <dbReference type="ARBA" id="ARBA00013229"/>
    </source>
</evidence>
<evidence type="ECO:0000256" key="9">
    <source>
        <dbReference type="ARBA" id="ARBA00023316"/>
    </source>
</evidence>
<reference evidence="14" key="2">
    <citation type="submission" date="2023-05" db="EMBL/GenBank/DDBJ databases">
        <authorList>
            <person name="Schelkunov M.I."/>
        </authorList>
    </citation>
    <scope>NUCLEOTIDE SEQUENCE</scope>
    <source>
        <strain evidence="14">Hsosn_3</strain>
        <tissue evidence="14">Leaf</tissue>
    </source>
</reference>
<dbReference type="PANTHER" id="PTHR31707">
    <property type="entry name" value="PECTINESTERASE"/>
    <property type="match status" value="1"/>
</dbReference>
<evidence type="ECO:0000256" key="8">
    <source>
        <dbReference type="ARBA" id="ARBA00023180"/>
    </source>
</evidence>
<dbReference type="InterPro" id="IPR000070">
    <property type="entry name" value="Pectinesterase_cat"/>
</dbReference>
<dbReference type="SMART" id="SM00856">
    <property type="entry name" value="PMEI"/>
    <property type="match status" value="1"/>
</dbReference>